<evidence type="ECO:0000256" key="2">
    <source>
        <dbReference type="ARBA" id="ARBA00008420"/>
    </source>
</evidence>
<dbReference type="PANTHER" id="PTHR43442">
    <property type="entry name" value="GLUCONOKINASE-RELATED"/>
    <property type="match status" value="1"/>
</dbReference>
<keyword evidence="6 9" id="KW-0418">Kinase</keyword>
<dbReference type="GO" id="GO:0005737">
    <property type="term" value="C:cytoplasm"/>
    <property type="evidence" value="ECO:0007669"/>
    <property type="project" value="TreeGrafter"/>
</dbReference>
<comment type="catalytic activity">
    <reaction evidence="8 9">
        <text>D-gluconate + ATP = 6-phospho-D-gluconate + ADP + H(+)</text>
        <dbReference type="Rhea" id="RHEA:19433"/>
        <dbReference type="ChEBI" id="CHEBI:15378"/>
        <dbReference type="ChEBI" id="CHEBI:18391"/>
        <dbReference type="ChEBI" id="CHEBI:30616"/>
        <dbReference type="ChEBI" id="CHEBI:58759"/>
        <dbReference type="ChEBI" id="CHEBI:456216"/>
        <dbReference type="EC" id="2.7.1.12"/>
    </reaction>
</comment>
<keyword evidence="4 9" id="KW-0808">Transferase</keyword>
<dbReference type="OMA" id="GCATPIE"/>
<sequence>MAHLVSSWHPPFSPSPAISIESDDLHPPTNVAKVQSGTPLNDADRMPWLDAVAAAIVRARSTGDAVVVACSALRRIYRAHLAGCATPIELCFVYLDVPKRELQARLEKRAEHCMPARLLTSQLATLEVPDANAETGYRVASVLVAPDMGPGDVAAAVANAIGWVRVVE</sequence>
<evidence type="ECO:0000256" key="9">
    <source>
        <dbReference type="RuleBase" id="RU363066"/>
    </source>
</evidence>
<evidence type="ECO:0000256" key="3">
    <source>
        <dbReference type="ARBA" id="ARBA00012054"/>
    </source>
</evidence>
<evidence type="ECO:0000256" key="7">
    <source>
        <dbReference type="ARBA" id="ARBA00022840"/>
    </source>
</evidence>
<evidence type="ECO:0000256" key="5">
    <source>
        <dbReference type="ARBA" id="ARBA00022741"/>
    </source>
</evidence>
<dbReference type="GO" id="GO:0005975">
    <property type="term" value="P:carbohydrate metabolic process"/>
    <property type="evidence" value="ECO:0007669"/>
    <property type="project" value="InterPro"/>
</dbReference>
<keyword evidence="7 9" id="KW-0067">ATP-binding</keyword>
<dbReference type="CDD" id="cd02021">
    <property type="entry name" value="GntK"/>
    <property type="match status" value="1"/>
</dbReference>
<dbReference type="GO" id="GO:0005524">
    <property type="term" value="F:ATP binding"/>
    <property type="evidence" value="ECO:0007669"/>
    <property type="project" value="UniProtKB-KW"/>
</dbReference>
<evidence type="ECO:0000256" key="6">
    <source>
        <dbReference type="ARBA" id="ARBA00022777"/>
    </source>
</evidence>
<evidence type="ECO:0000256" key="4">
    <source>
        <dbReference type="ARBA" id="ARBA00022679"/>
    </source>
</evidence>
<evidence type="ECO:0000313" key="11">
    <source>
        <dbReference type="Proteomes" id="UP000054350"/>
    </source>
</evidence>
<keyword evidence="11" id="KW-1185">Reference proteome</keyword>
<dbReference type="EC" id="2.7.1.12" evidence="3 9"/>
<dbReference type="STRING" id="578462.A0A0L0SDX8"/>
<comment type="similarity">
    <text evidence="2 9">Belongs to the gluconokinase GntK/GntV family.</text>
</comment>
<dbReference type="GO" id="GO:0046316">
    <property type="term" value="F:gluconokinase activity"/>
    <property type="evidence" value="ECO:0007669"/>
    <property type="project" value="UniProtKB-EC"/>
</dbReference>
<dbReference type="EMBL" id="GG745336">
    <property type="protein sequence ID" value="KNE60753.1"/>
    <property type="molecule type" value="Genomic_DNA"/>
</dbReference>
<dbReference type="UniPathway" id="UPA00792"/>
<dbReference type="eggNOG" id="KOG3354">
    <property type="taxonomic scope" value="Eukaryota"/>
</dbReference>
<dbReference type="Proteomes" id="UP000054350">
    <property type="component" value="Unassembled WGS sequence"/>
</dbReference>
<gene>
    <name evidence="10" type="ORF">AMAG_06111</name>
</gene>
<keyword evidence="5 9" id="KW-0547">Nucleotide-binding</keyword>
<accession>A0A0L0SDX8</accession>
<dbReference type="Gene3D" id="3.40.50.300">
    <property type="entry name" value="P-loop containing nucleotide triphosphate hydrolases"/>
    <property type="match status" value="1"/>
</dbReference>
<dbReference type="SUPFAM" id="SSF52540">
    <property type="entry name" value="P-loop containing nucleoside triphosphate hydrolases"/>
    <property type="match status" value="1"/>
</dbReference>
<comment type="pathway">
    <text evidence="1 9">Carbohydrate acid metabolism; D-gluconate degradation.</text>
</comment>
<dbReference type="NCBIfam" id="TIGR01313">
    <property type="entry name" value="therm_gnt_kin"/>
    <property type="match status" value="1"/>
</dbReference>
<organism evidence="10 11">
    <name type="scientific">Allomyces macrogynus (strain ATCC 38327)</name>
    <name type="common">Allomyces javanicus var. macrogynus</name>
    <dbReference type="NCBI Taxonomy" id="578462"/>
    <lineage>
        <taxon>Eukaryota</taxon>
        <taxon>Fungi</taxon>
        <taxon>Fungi incertae sedis</taxon>
        <taxon>Blastocladiomycota</taxon>
        <taxon>Blastocladiomycetes</taxon>
        <taxon>Blastocladiales</taxon>
        <taxon>Blastocladiaceae</taxon>
        <taxon>Allomyces</taxon>
    </lineage>
</organism>
<proteinExistence type="inferred from homology"/>
<evidence type="ECO:0000313" key="10">
    <source>
        <dbReference type="EMBL" id="KNE60753.1"/>
    </source>
</evidence>
<name>A0A0L0SDX8_ALLM3</name>
<dbReference type="PANTHER" id="PTHR43442:SF3">
    <property type="entry name" value="GLUCONOKINASE-RELATED"/>
    <property type="match status" value="1"/>
</dbReference>
<dbReference type="OrthoDB" id="275177at2759"/>
<dbReference type="VEuPathDB" id="FungiDB:AMAG_06111"/>
<protein>
    <recommendedName>
        <fullName evidence="3 9">Gluconokinase</fullName>
        <ecNumber evidence="3 9">2.7.1.12</ecNumber>
    </recommendedName>
</protein>
<evidence type="ECO:0000256" key="8">
    <source>
        <dbReference type="ARBA" id="ARBA00048090"/>
    </source>
</evidence>
<reference evidence="10 11" key="1">
    <citation type="submission" date="2009-11" db="EMBL/GenBank/DDBJ databases">
        <title>Annotation of Allomyces macrogynus ATCC 38327.</title>
        <authorList>
            <consortium name="The Broad Institute Genome Sequencing Platform"/>
            <person name="Russ C."/>
            <person name="Cuomo C."/>
            <person name="Burger G."/>
            <person name="Gray M.W."/>
            <person name="Holland P.W.H."/>
            <person name="King N."/>
            <person name="Lang F.B.F."/>
            <person name="Roger A.J."/>
            <person name="Ruiz-Trillo I."/>
            <person name="Young S.K."/>
            <person name="Zeng Q."/>
            <person name="Gargeya S."/>
            <person name="Fitzgerald M."/>
            <person name="Haas B."/>
            <person name="Abouelleil A."/>
            <person name="Alvarado L."/>
            <person name="Arachchi H.M."/>
            <person name="Berlin A."/>
            <person name="Chapman S.B."/>
            <person name="Gearin G."/>
            <person name="Goldberg J."/>
            <person name="Griggs A."/>
            <person name="Gujja S."/>
            <person name="Hansen M."/>
            <person name="Heiman D."/>
            <person name="Howarth C."/>
            <person name="Larimer J."/>
            <person name="Lui A."/>
            <person name="MacDonald P.J.P."/>
            <person name="McCowen C."/>
            <person name="Montmayeur A."/>
            <person name="Murphy C."/>
            <person name="Neiman D."/>
            <person name="Pearson M."/>
            <person name="Priest M."/>
            <person name="Roberts A."/>
            <person name="Saif S."/>
            <person name="Shea T."/>
            <person name="Sisk P."/>
            <person name="Stolte C."/>
            <person name="Sykes S."/>
            <person name="Wortman J."/>
            <person name="Nusbaum C."/>
            <person name="Birren B."/>
        </authorList>
    </citation>
    <scope>NUCLEOTIDE SEQUENCE [LARGE SCALE GENOMIC DNA]</scope>
    <source>
        <strain evidence="10 11">ATCC 38327</strain>
    </source>
</reference>
<dbReference type="AlphaFoldDB" id="A0A0L0SDX8"/>
<reference evidence="11" key="2">
    <citation type="submission" date="2009-11" db="EMBL/GenBank/DDBJ databases">
        <title>The Genome Sequence of Allomyces macrogynus strain ATCC 38327.</title>
        <authorList>
            <consortium name="The Broad Institute Genome Sequencing Platform"/>
            <person name="Russ C."/>
            <person name="Cuomo C."/>
            <person name="Shea T."/>
            <person name="Young S.K."/>
            <person name="Zeng Q."/>
            <person name="Koehrsen M."/>
            <person name="Haas B."/>
            <person name="Borodovsky M."/>
            <person name="Guigo R."/>
            <person name="Alvarado L."/>
            <person name="Berlin A."/>
            <person name="Borenstein D."/>
            <person name="Chen Z."/>
            <person name="Engels R."/>
            <person name="Freedman E."/>
            <person name="Gellesch M."/>
            <person name="Goldberg J."/>
            <person name="Griggs A."/>
            <person name="Gujja S."/>
            <person name="Heiman D."/>
            <person name="Hepburn T."/>
            <person name="Howarth C."/>
            <person name="Jen D."/>
            <person name="Larson L."/>
            <person name="Lewis B."/>
            <person name="Mehta T."/>
            <person name="Park D."/>
            <person name="Pearson M."/>
            <person name="Roberts A."/>
            <person name="Saif S."/>
            <person name="Shenoy N."/>
            <person name="Sisk P."/>
            <person name="Stolte C."/>
            <person name="Sykes S."/>
            <person name="Walk T."/>
            <person name="White J."/>
            <person name="Yandava C."/>
            <person name="Burger G."/>
            <person name="Gray M.W."/>
            <person name="Holland P.W.H."/>
            <person name="King N."/>
            <person name="Lang F.B.F."/>
            <person name="Roger A.J."/>
            <person name="Ruiz-Trillo I."/>
            <person name="Lander E."/>
            <person name="Nusbaum C."/>
        </authorList>
    </citation>
    <scope>NUCLEOTIDE SEQUENCE [LARGE SCALE GENOMIC DNA]</scope>
    <source>
        <strain evidence="11">ATCC 38327</strain>
    </source>
</reference>
<evidence type="ECO:0000256" key="1">
    <source>
        <dbReference type="ARBA" id="ARBA00004875"/>
    </source>
</evidence>
<dbReference type="InterPro" id="IPR006001">
    <property type="entry name" value="Therm_gnt_kin"/>
</dbReference>
<dbReference type="InterPro" id="IPR027417">
    <property type="entry name" value="P-loop_NTPase"/>
</dbReference>